<evidence type="ECO:0000313" key="1">
    <source>
        <dbReference type="EMBL" id="KAK2193822.1"/>
    </source>
</evidence>
<reference evidence="1" key="1">
    <citation type="journal article" date="2023" name="Mol. Biol. Evol.">
        <title>Third-Generation Sequencing Reveals the Adaptive Role of the Epigenome in Three Deep-Sea Polychaetes.</title>
        <authorList>
            <person name="Perez M."/>
            <person name="Aroh O."/>
            <person name="Sun Y."/>
            <person name="Lan Y."/>
            <person name="Juniper S.K."/>
            <person name="Young C.R."/>
            <person name="Angers B."/>
            <person name="Qian P.Y."/>
        </authorList>
    </citation>
    <scope>NUCLEOTIDE SEQUENCE</scope>
    <source>
        <strain evidence="1">R07B-5</strain>
    </source>
</reference>
<comment type="caution">
    <text evidence="1">The sequence shown here is derived from an EMBL/GenBank/DDBJ whole genome shotgun (WGS) entry which is preliminary data.</text>
</comment>
<evidence type="ECO:0000313" key="2">
    <source>
        <dbReference type="Proteomes" id="UP001209878"/>
    </source>
</evidence>
<accession>A0AAD9PFF2</accession>
<proteinExistence type="predicted"/>
<gene>
    <name evidence="1" type="ORF">NP493_5g11000</name>
</gene>
<protein>
    <submittedName>
        <fullName evidence="1">Uncharacterized protein</fullName>
    </submittedName>
</protein>
<dbReference type="Proteomes" id="UP001209878">
    <property type="component" value="Unassembled WGS sequence"/>
</dbReference>
<sequence length="39" mass="4765">MSNTLRSLRKYLNTNTFHSYRSNTNTLKKYLNTFKYKCI</sequence>
<organism evidence="1 2">
    <name type="scientific">Ridgeia piscesae</name>
    <name type="common">Tubeworm</name>
    <dbReference type="NCBI Taxonomy" id="27915"/>
    <lineage>
        <taxon>Eukaryota</taxon>
        <taxon>Metazoa</taxon>
        <taxon>Spiralia</taxon>
        <taxon>Lophotrochozoa</taxon>
        <taxon>Annelida</taxon>
        <taxon>Polychaeta</taxon>
        <taxon>Sedentaria</taxon>
        <taxon>Canalipalpata</taxon>
        <taxon>Sabellida</taxon>
        <taxon>Siboglinidae</taxon>
        <taxon>Ridgeia</taxon>
    </lineage>
</organism>
<dbReference type="AlphaFoldDB" id="A0AAD9PFF2"/>
<keyword evidence="2" id="KW-1185">Reference proteome</keyword>
<dbReference type="EMBL" id="JAODUO010000006">
    <property type="protein sequence ID" value="KAK2193822.1"/>
    <property type="molecule type" value="Genomic_DNA"/>
</dbReference>
<name>A0AAD9PFF2_RIDPI</name>